<dbReference type="SUPFAM" id="SSF53098">
    <property type="entry name" value="Ribonuclease H-like"/>
    <property type="match status" value="2"/>
</dbReference>
<name>A0A6A3HVN1_9STRA</name>
<dbReference type="PROSITE" id="PS50994">
    <property type="entry name" value="INTEGRASE"/>
    <property type="match status" value="1"/>
</dbReference>
<reference evidence="3 4" key="1">
    <citation type="submission" date="2018-09" db="EMBL/GenBank/DDBJ databases">
        <title>Genomic investigation of the strawberry pathogen Phytophthora fragariae indicates pathogenicity is determined by transcriptional variation in three key races.</title>
        <authorList>
            <person name="Adams T.M."/>
            <person name="Armitage A.D."/>
            <person name="Sobczyk M.K."/>
            <person name="Bates H.J."/>
            <person name="Dunwell J.M."/>
            <person name="Nellist C.F."/>
            <person name="Harrison R.J."/>
        </authorList>
    </citation>
    <scope>NUCLEOTIDE SEQUENCE [LARGE SCALE GENOMIC DNA]</scope>
    <source>
        <strain evidence="3 4">SCRP249</strain>
    </source>
</reference>
<dbReference type="Pfam" id="PF13456">
    <property type="entry name" value="RVT_3"/>
    <property type="match status" value="1"/>
</dbReference>
<dbReference type="InterPro" id="IPR001584">
    <property type="entry name" value="Integrase_cat-core"/>
</dbReference>
<dbReference type="InterPro" id="IPR036397">
    <property type="entry name" value="RNaseH_sf"/>
</dbReference>
<proteinExistence type="predicted"/>
<dbReference type="Gene3D" id="1.10.340.70">
    <property type="match status" value="1"/>
</dbReference>
<organism evidence="3 4">
    <name type="scientific">Phytophthora rubi</name>
    <dbReference type="NCBI Taxonomy" id="129364"/>
    <lineage>
        <taxon>Eukaryota</taxon>
        <taxon>Sar</taxon>
        <taxon>Stramenopiles</taxon>
        <taxon>Oomycota</taxon>
        <taxon>Peronosporomycetes</taxon>
        <taxon>Peronosporales</taxon>
        <taxon>Peronosporaceae</taxon>
        <taxon>Phytophthora</taxon>
    </lineage>
</organism>
<feature type="domain" description="Integrase catalytic" evidence="2">
    <location>
        <begin position="626"/>
        <end position="786"/>
    </location>
</feature>
<dbReference type="EMBL" id="QXFV01003808">
    <property type="protein sequence ID" value="KAE8973751.1"/>
    <property type="molecule type" value="Genomic_DNA"/>
</dbReference>
<dbReference type="CDD" id="cd09279">
    <property type="entry name" value="RNase_HI_like"/>
    <property type="match status" value="1"/>
</dbReference>
<comment type="caution">
    <text evidence="3">The sequence shown here is derived from an EMBL/GenBank/DDBJ whole genome shotgun (WGS) entry which is preliminary data.</text>
</comment>
<dbReference type="Gene3D" id="3.30.420.10">
    <property type="entry name" value="Ribonuclease H-like superfamily/Ribonuclease H"/>
    <property type="match status" value="2"/>
</dbReference>
<feature type="compositionally biased region" description="Basic and acidic residues" evidence="1">
    <location>
        <begin position="81"/>
        <end position="117"/>
    </location>
</feature>
<dbReference type="SUPFAM" id="SSF56672">
    <property type="entry name" value="DNA/RNA polymerases"/>
    <property type="match status" value="1"/>
</dbReference>
<feature type="compositionally biased region" description="Basic residues" evidence="1">
    <location>
        <begin position="808"/>
        <end position="823"/>
    </location>
</feature>
<dbReference type="GO" id="GO:0015074">
    <property type="term" value="P:DNA integration"/>
    <property type="evidence" value="ECO:0007669"/>
    <property type="project" value="InterPro"/>
</dbReference>
<feature type="region of interest" description="Disordered" evidence="1">
    <location>
        <begin position="15"/>
        <end position="40"/>
    </location>
</feature>
<dbReference type="InterPro" id="IPR043128">
    <property type="entry name" value="Rev_trsase/Diguanyl_cyclase"/>
</dbReference>
<feature type="region of interest" description="Disordered" evidence="1">
    <location>
        <begin position="796"/>
        <end position="823"/>
    </location>
</feature>
<dbReference type="InterPro" id="IPR043502">
    <property type="entry name" value="DNA/RNA_pol_sf"/>
</dbReference>
<evidence type="ECO:0000256" key="1">
    <source>
        <dbReference type="SAM" id="MobiDB-lite"/>
    </source>
</evidence>
<dbReference type="InterPro" id="IPR012337">
    <property type="entry name" value="RNaseH-like_sf"/>
</dbReference>
<dbReference type="InterPro" id="IPR050951">
    <property type="entry name" value="Retrovirus_Pol_polyprotein"/>
</dbReference>
<evidence type="ECO:0000313" key="3">
    <source>
        <dbReference type="EMBL" id="KAE8973751.1"/>
    </source>
</evidence>
<dbReference type="PANTHER" id="PTHR37984:SF5">
    <property type="entry name" value="PROTEIN NYNRIN-LIKE"/>
    <property type="match status" value="1"/>
</dbReference>
<accession>A0A6A3HVN1</accession>
<dbReference type="GO" id="GO:0003676">
    <property type="term" value="F:nucleic acid binding"/>
    <property type="evidence" value="ECO:0007669"/>
    <property type="project" value="InterPro"/>
</dbReference>
<gene>
    <name evidence="3" type="ORF">PR001_g26215</name>
</gene>
<feature type="non-terminal residue" evidence="3">
    <location>
        <position position="1"/>
    </location>
</feature>
<dbReference type="Gene3D" id="3.30.70.270">
    <property type="match status" value="1"/>
</dbReference>
<dbReference type="GO" id="GO:0004523">
    <property type="term" value="F:RNA-DNA hybrid ribonuclease activity"/>
    <property type="evidence" value="ECO:0007669"/>
    <property type="project" value="InterPro"/>
</dbReference>
<protein>
    <recommendedName>
        <fullName evidence="2">Integrase catalytic domain-containing protein</fullName>
    </recommendedName>
</protein>
<feature type="region of interest" description="Disordered" evidence="1">
    <location>
        <begin position="67"/>
        <end position="125"/>
    </location>
</feature>
<dbReference type="InterPro" id="IPR002156">
    <property type="entry name" value="RNaseH_domain"/>
</dbReference>
<dbReference type="Proteomes" id="UP000429607">
    <property type="component" value="Unassembled WGS sequence"/>
</dbReference>
<dbReference type="AlphaFoldDB" id="A0A6A3HVN1"/>
<evidence type="ECO:0000259" key="2">
    <source>
        <dbReference type="PROSITE" id="PS50994"/>
    </source>
</evidence>
<evidence type="ECO:0000313" key="4">
    <source>
        <dbReference type="Proteomes" id="UP000429607"/>
    </source>
</evidence>
<sequence>SRRYAEWQTLAYEATSDLQEEAEFDPEPSGPMVDRPKYDPPTRILKRALIAPTPAVATTTMRRSHALVHDQVESEPVGAADIKEVSRSVENKNVDQPKNDRTISHREQESDLVHVESKDDEPTELEAETIGIQEDDANPKDLEMLCNLPFPRTLRAMQSFLESLNYYSRFIEDFAVYAAILYELREVDFFELRRRESAEIGRPKTGGVEQRTEEEDRWTRATVAFTLLKEKNCIHSNHETLRPGSSSSRYSLCEQHYADVDEALTVIAPRKQPRQVVVTPTPTVEPDESLLVVSFNGSARTKRGGGAFSAIVWKLPGWEILKAASEYAPEMTVNEAEYNGLLLCFNLLSGLDRGRLVICGDSNLVIRQMRGEIACKAPALQLLREKAMNQLASWPKHEFVHMKRDWNQSADRLASQALQAEVGTVVTSAEITQELVTLNRLDEVLKPKNNDAVVHVSAVTRSAAHRRSPPECLHESVVQRMRIERIIQAQNEERWIVDLKAYLNGDVDDMPTKDARSIAKIADSYEVDENGLLLYCPTSTSLSDEDRDAIAKLVVPERLRQNFLHHYHASLEGGHQGIGRTYQRVKKHFHWRGLFRDMQRYVGECVDCETGKGRPTVQGESPGNPQATYPFQIIAMDHIPSLPKSFKGNTELLIWADLFTGLVLAKASSARTAQQIAKNYEECVFRRFGASEVIRHDREPGFMSDVFRSFNRIVGQRQSPTMAYRPQANGTAERMVQTLTRAVKMYVADVNQQDWDEYAERLTFALNTAHDRVRGDTPLYLAHGWDPRSTLEASLPLGSTRRRDRDSRKWRHHVQSHYQRASR</sequence>
<dbReference type="PANTHER" id="PTHR37984">
    <property type="entry name" value="PROTEIN CBG26694"/>
    <property type="match status" value="1"/>
</dbReference>
<dbReference type="Pfam" id="PF17921">
    <property type="entry name" value="Integrase_H2C2"/>
    <property type="match status" value="1"/>
</dbReference>
<dbReference type="InterPro" id="IPR041588">
    <property type="entry name" value="Integrase_H2C2"/>
</dbReference>
<dbReference type="FunFam" id="1.10.340.70:FF:000001">
    <property type="entry name" value="Retrovirus-related Pol polyprotein from transposon gypsy-like Protein"/>
    <property type="match status" value="1"/>
</dbReference>